<evidence type="ECO:0000313" key="3">
    <source>
        <dbReference type="EMBL" id="KAK2986618.1"/>
    </source>
</evidence>
<dbReference type="PANTHER" id="PTHR34199">
    <property type="entry name" value="NUMOD3 MOTIF FAMILY PROTEIN, EXPRESSED"/>
    <property type="match status" value="1"/>
</dbReference>
<reference evidence="3" key="1">
    <citation type="submission" date="2022-12" db="EMBL/GenBank/DDBJ databases">
        <title>Draft genome assemblies for two species of Escallonia (Escalloniales).</title>
        <authorList>
            <person name="Chanderbali A."/>
            <person name="Dervinis C."/>
            <person name="Anghel I."/>
            <person name="Soltis D."/>
            <person name="Soltis P."/>
            <person name="Zapata F."/>
        </authorList>
    </citation>
    <scope>NUCLEOTIDE SEQUENCE</scope>
    <source>
        <strain evidence="3">UCBG92.1500</strain>
        <tissue evidence="3">Leaf</tissue>
    </source>
</reference>
<dbReference type="InterPro" id="IPR003611">
    <property type="entry name" value="NUMOD3"/>
</dbReference>
<dbReference type="Pfam" id="PF07460">
    <property type="entry name" value="NUMOD3"/>
    <property type="match status" value="1"/>
</dbReference>
<dbReference type="Proteomes" id="UP001187471">
    <property type="component" value="Unassembled WGS sequence"/>
</dbReference>
<dbReference type="AlphaFoldDB" id="A0AA88RJD2"/>
<name>A0AA88RJD2_9ASTE</name>
<evidence type="ECO:0000259" key="2">
    <source>
        <dbReference type="Pfam" id="PF07460"/>
    </source>
</evidence>
<accession>A0AA88RJD2</accession>
<organism evidence="3 4">
    <name type="scientific">Escallonia rubra</name>
    <dbReference type="NCBI Taxonomy" id="112253"/>
    <lineage>
        <taxon>Eukaryota</taxon>
        <taxon>Viridiplantae</taxon>
        <taxon>Streptophyta</taxon>
        <taxon>Embryophyta</taxon>
        <taxon>Tracheophyta</taxon>
        <taxon>Spermatophyta</taxon>
        <taxon>Magnoliopsida</taxon>
        <taxon>eudicotyledons</taxon>
        <taxon>Gunneridae</taxon>
        <taxon>Pentapetalae</taxon>
        <taxon>asterids</taxon>
        <taxon>campanulids</taxon>
        <taxon>Escalloniales</taxon>
        <taxon>Escalloniaceae</taxon>
        <taxon>Escallonia</taxon>
    </lineage>
</organism>
<dbReference type="EMBL" id="JAVXUO010001040">
    <property type="protein sequence ID" value="KAK2986618.1"/>
    <property type="molecule type" value="Genomic_DNA"/>
</dbReference>
<dbReference type="GO" id="GO:0003677">
    <property type="term" value="F:DNA binding"/>
    <property type="evidence" value="ECO:0007669"/>
    <property type="project" value="InterPro"/>
</dbReference>
<feature type="domain" description="Nuclease associated modular" evidence="2">
    <location>
        <begin position="139"/>
        <end position="167"/>
    </location>
</feature>
<evidence type="ECO:0000256" key="1">
    <source>
        <dbReference type="SAM" id="MobiDB-lite"/>
    </source>
</evidence>
<evidence type="ECO:0000313" key="4">
    <source>
        <dbReference type="Proteomes" id="UP001187471"/>
    </source>
</evidence>
<protein>
    <recommendedName>
        <fullName evidence="2">Nuclease associated modular domain-containing protein</fullName>
    </recommendedName>
</protein>
<feature type="region of interest" description="Disordered" evidence="1">
    <location>
        <begin position="290"/>
        <end position="313"/>
    </location>
</feature>
<comment type="caution">
    <text evidence="3">The sequence shown here is derived from an EMBL/GenBank/DDBJ whole genome shotgun (WGS) entry which is preliminary data.</text>
</comment>
<sequence length="404" mass="46614">MGIFAAIKTKFLHAETKLSVRCMPVNPVPNNFWAPPFGYAVDCANFQCNKMHPNDRAYLVKNMTPLLSFVNSLKGLHSCGELHASVATGEAYNVADCFEHVSSADSSEEKTSTEEVDLGSFSNYVVSFSCEDHKENQRRRKIGLANKGKVPWNKGIKHSAETRERIRQRTKEALRDPKVRKKMSECPRTHSKRTKARIRSSLRRLWDERLKWKRSREKFFLSWKESIAKAAKQGGPGQEELNWDSYDVMKKEIALEQLQWAANKAKAKEMARIRAERAAEVKAEKVARLAQKRKAREQKADVGRDIKRKTHKKSKEEKEVLAIAQELKLKERLTQIHRKKSIYGQVTSQDHRAWEIFDPEFMKREQMQREVSLADQIRAVKNRRAGFVAMEAQQTSTSIHPSHE</sequence>
<keyword evidence="4" id="KW-1185">Reference proteome</keyword>
<gene>
    <name evidence="3" type="ORF">RJ640_004374</name>
</gene>
<dbReference type="PANTHER" id="PTHR34199:SF1">
    <property type="entry name" value="HISTONE-LYSINE N-METHYLTRANSFERASE, H3 LYSINE-79 SPECIFIC-LIKE PROTEIN"/>
    <property type="match status" value="1"/>
</dbReference>
<proteinExistence type="predicted"/>